<sequence length="202" mass="22755">MKVNIPISVTFFIVILFFTTTGFAQRDWTSRKKQDGIEVFVKSQENAVLKTYRAVASTTASIDDCVNFLLDLENHVNWSYTVEEASIIPSKTDDVLCYMLMDAPWPVLDRDIIIKASKNKHSANKAEVSLVAIEGVKKEVEDVVRITESTTKWKFTRKEGVTHIVYEGVTDPGGKVPDWVINAGLVDGPFETIKNFIHEVEN</sequence>
<evidence type="ECO:0000313" key="3">
    <source>
        <dbReference type="Proteomes" id="UP000683507"/>
    </source>
</evidence>
<organism evidence="2 3">
    <name type="scientific">Parvicella tangerina</name>
    <dbReference type="NCBI Taxonomy" id="2829795"/>
    <lineage>
        <taxon>Bacteria</taxon>
        <taxon>Pseudomonadati</taxon>
        <taxon>Bacteroidota</taxon>
        <taxon>Flavobacteriia</taxon>
        <taxon>Flavobacteriales</taxon>
        <taxon>Parvicellaceae</taxon>
        <taxon>Parvicella</taxon>
    </lineage>
</organism>
<dbReference type="KEGG" id="ptan:CRYO30217_02035"/>
<dbReference type="AlphaFoldDB" id="A0A916JN80"/>
<reference evidence="2" key="1">
    <citation type="submission" date="2021-04" db="EMBL/GenBank/DDBJ databases">
        <authorList>
            <person name="Rodrigo-Torres L."/>
            <person name="Arahal R. D."/>
            <person name="Lucena T."/>
        </authorList>
    </citation>
    <scope>NUCLEOTIDE SEQUENCE</scope>
    <source>
        <strain evidence="2">AS29M-1</strain>
    </source>
</reference>
<protein>
    <recommendedName>
        <fullName evidence="1">START domain-containing protein</fullName>
    </recommendedName>
</protein>
<feature type="domain" description="START" evidence="1">
    <location>
        <begin position="25"/>
        <end position="185"/>
    </location>
</feature>
<dbReference type="GO" id="GO:0008289">
    <property type="term" value="F:lipid binding"/>
    <property type="evidence" value="ECO:0007669"/>
    <property type="project" value="InterPro"/>
</dbReference>
<evidence type="ECO:0000313" key="2">
    <source>
        <dbReference type="EMBL" id="CAG5082888.1"/>
    </source>
</evidence>
<dbReference type="PIRSF" id="PIRSF039033">
    <property type="entry name" value="START_dom"/>
    <property type="match status" value="1"/>
</dbReference>
<gene>
    <name evidence="2" type="ORF">CRYO30217_02035</name>
</gene>
<dbReference type="SUPFAM" id="SSF55961">
    <property type="entry name" value="Bet v1-like"/>
    <property type="match status" value="1"/>
</dbReference>
<dbReference type="InterPro" id="IPR002913">
    <property type="entry name" value="START_lipid-bd_dom"/>
</dbReference>
<keyword evidence="3" id="KW-1185">Reference proteome</keyword>
<dbReference type="InterPro" id="IPR028347">
    <property type="entry name" value="START_dom_prot"/>
</dbReference>
<dbReference type="InterPro" id="IPR023393">
    <property type="entry name" value="START-like_dom_sf"/>
</dbReference>
<dbReference type="Proteomes" id="UP000683507">
    <property type="component" value="Chromosome"/>
</dbReference>
<proteinExistence type="predicted"/>
<dbReference type="RefSeq" id="WP_258542238.1">
    <property type="nucleotide sequence ID" value="NZ_OU015584.1"/>
</dbReference>
<accession>A0A916JN80</accession>
<name>A0A916JN80_9FLAO</name>
<dbReference type="EMBL" id="OU015584">
    <property type="protein sequence ID" value="CAG5082888.1"/>
    <property type="molecule type" value="Genomic_DNA"/>
</dbReference>
<dbReference type="Pfam" id="PF01852">
    <property type="entry name" value="START"/>
    <property type="match status" value="1"/>
</dbReference>
<evidence type="ECO:0000259" key="1">
    <source>
        <dbReference type="Pfam" id="PF01852"/>
    </source>
</evidence>
<dbReference type="Gene3D" id="3.30.530.20">
    <property type="match status" value="1"/>
</dbReference>